<comment type="catalytic activity">
    <reaction evidence="5">
        <text>chorismate = prephenate</text>
        <dbReference type="Rhea" id="RHEA:13897"/>
        <dbReference type="ChEBI" id="CHEBI:29748"/>
        <dbReference type="ChEBI" id="CHEBI:29934"/>
        <dbReference type="EC" id="5.4.99.5"/>
    </reaction>
</comment>
<dbReference type="PIRSF" id="PIRSF026640">
    <property type="entry name" value="Peripl_chor_mut"/>
    <property type="match status" value="1"/>
</dbReference>
<evidence type="ECO:0000256" key="5">
    <source>
        <dbReference type="PIRNR" id="PIRNR026640"/>
    </source>
</evidence>
<dbReference type="Pfam" id="PF01817">
    <property type="entry name" value="CM_2"/>
    <property type="match status" value="1"/>
</dbReference>
<feature type="chain" id="PRO_5013004460" description="Chorismate mutase" evidence="6">
    <location>
        <begin position="34"/>
        <end position="193"/>
    </location>
</feature>
<protein>
    <recommendedName>
        <fullName evidence="2 5">Chorismate mutase</fullName>
        <ecNumber evidence="2 5">5.4.99.5</ecNumber>
    </recommendedName>
</protein>
<dbReference type="GO" id="GO:0004106">
    <property type="term" value="F:chorismate mutase activity"/>
    <property type="evidence" value="ECO:0007669"/>
    <property type="project" value="UniProtKB-EC"/>
</dbReference>
<reference evidence="8 9" key="1">
    <citation type="submission" date="2017-03" db="EMBL/GenBank/DDBJ databases">
        <title>Genomic insights into Mycobacterium simiae human colonization.</title>
        <authorList>
            <person name="Steffani J.L."/>
            <person name="Brunck M.E."/>
            <person name="Cruz E."/>
            <person name="Montiel R."/>
            <person name="Barona F."/>
        </authorList>
    </citation>
    <scope>NUCLEOTIDE SEQUENCE [LARGE SCALE GENOMIC DNA]</scope>
    <source>
        <strain evidence="8 9">MsiGto</strain>
    </source>
</reference>
<dbReference type="InterPro" id="IPR051331">
    <property type="entry name" value="Chorismate_mutase-related"/>
</dbReference>
<dbReference type="UniPathway" id="UPA00120">
    <property type="reaction ID" value="UER00203"/>
</dbReference>
<comment type="pathway">
    <text evidence="1 5">Metabolic intermediate biosynthesis; prephenate biosynthesis; prephenate from chorismate: step 1/1.</text>
</comment>
<evidence type="ECO:0000256" key="4">
    <source>
        <dbReference type="ARBA" id="ARBA00023235"/>
    </source>
</evidence>
<dbReference type="GO" id="GO:0009697">
    <property type="term" value="P:salicylic acid biosynthetic process"/>
    <property type="evidence" value="ECO:0007669"/>
    <property type="project" value="TreeGrafter"/>
</dbReference>
<dbReference type="InterPro" id="IPR002701">
    <property type="entry name" value="CM_II_prokaryot"/>
</dbReference>
<dbReference type="AlphaFoldDB" id="A0A1X0Y0M7"/>
<feature type="domain" description="Chorismate mutase" evidence="7">
    <location>
        <begin position="20"/>
        <end position="112"/>
    </location>
</feature>
<dbReference type="GO" id="GO:0046417">
    <property type="term" value="P:chorismate metabolic process"/>
    <property type="evidence" value="ECO:0007669"/>
    <property type="project" value="InterPro"/>
</dbReference>
<dbReference type="InterPro" id="IPR008240">
    <property type="entry name" value="Chorismate_mutase_periplasmic"/>
</dbReference>
<gene>
    <name evidence="8" type="ORF">B5M45_17925</name>
</gene>
<evidence type="ECO:0000256" key="2">
    <source>
        <dbReference type="ARBA" id="ARBA00012404"/>
    </source>
</evidence>
<keyword evidence="4 5" id="KW-0413">Isomerase</keyword>
<evidence type="ECO:0000256" key="3">
    <source>
        <dbReference type="ARBA" id="ARBA00022729"/>
    </source>
</evidence>
<evidence type="ECO:0000313" key="8">
    <source>
        <dbReference type="EMBL" id="ORJ58666.1"/>
    </source>
</evidence>
<dbReference type="PROSITE" id="PS51168">
    <property type="entry name" value="CHORISMATE_MUT_2"/>
    <property type="match status" value="1"/>
</dbReference>
<comment type="caution">
    <text evidence="8">The sequence shown here is derived from an EMBL/GenBank/DDBJ whole genome shotgun (WGS) entry which is preliminary data.</text>
</comment>
<dbReference type="InterPro" id="IPR036979">
    <property type="entry name" value="CM_dom_sf"/>
</dbReference>
<dbReference type="STRING" id="1784.VC42_01570"/>
<dbReference type="Gene3D" id="1.20.59.10">
    <property type="entry name" value="Chorismate mutase"/>
    <property type="match status" value="1"/>
</dbReference>
<comment type="function">
    <text evidence="5">Catalyzes the Claisen rearrangement of chorismate to prephenate.</text>
</comment>
<dbReference type="NCBIfam" id="NF006741">
    <property type="entry name" value="PRK09269.1"/>
    <property type="match status" value="1"/>
</dbReference>
<dbReference type="PANTHER" id="PTHR38041:SF2">
    <property type="entry name" value="SECRETED CHORISMATE MUTASE"/>
    <property type="match status" value="1"/>
</dbReference>
<keyword evidence="3 6" id="KW-0732">Signal</keyword>
<feature type="signal peptide" evidence="6">
    <location>
        <begin position="1"/>
        <end position="33"/>
    </location>
</feature>
<dbReference type="InterPro" id="IPR036263">
    <property type="entry name" value="Chorismate_II_sf"/>
</dbReference>
<dbReference type="Proteomes" id="UP000193040">
    <property type="component" value="Unassembled WGS sequence"/>
</dbReference>
<dbReference type="PANTHER" id="PTHR38041">
    <property type="entry name" value="CHORISMATE MUTASE"/>
    <property type="match status" value="1"/>
</dbReference>
<dbReference type="RefSeq" id="WP_084952124.1">
    <property type="nucleotide sequence ID" value="NZ_MZZM01000023.1"/>
</dbReference>
<evidence type="ECO:0000313" key="9">
    <source>
        <dbReference type="Proteomes" id="UP000193040"/>
    </source>
</evidence>
<dbReference type="EMBL" id="MZZM01000023">
    <property type="protein sequence ID" value="ORJ58666.1"/>
    <property type="molecule type" value="Genomic_DNA"/>
</dbReference>
<evidence type="ECO:0000256" key="1">
    <source>
        <dbReference type="ARBA" id="ARBA00004817"/>
    </source>
</evidence>
<accession>A0A1X0Y0M7</accession>
<evidence type="ECO:0000259" key="7">
    <source>
        <dbReference type="PROSITE" id="PS51168"/>
    </source>
</evidence>
<dbReference type="NCBIfam" id="TIGR01806">
    <property type="entry name" value="CM_mono2"/>
    <property type="match status" value="1"/>
</dbReference>
<proteinExistence type="predicted"/>
<dbReference type="SUPFAM" id="SSF48600">
    <property type="entry name" value="Chorismate mutase II"/>
    <property type="match status" value="1"/>
</dbReference>
<dbReference type="EC" id="5.4.99.5" evidence="2 5"/>
<evidence type="ECO:0000256" key="6">
    <source>
        <dbReference type="SAM" id="SignalP"/>
    </source>
</evidence>
<dbReference type="SMART" id="SM00830">
    <property type="entry name" value="CM_2"/>
    <property type="match status" value="1"/>
</dbReference>
<keyword evidence="9" id="KW-1185">Reference proteome</keyword>
<name>A0A1X0Y0M7_MYCSI</name>
<sequence length="193" mass="20543">MSLLRLTALVRRSSTLGALVIAASMLPAAPARADNSALTELVGAAAQRLRIAEPVAAFKWKTHGAIEDPARVQQELAELSADAAAQHIDADFVTRVFGDQIDATTGIEYRRFADWTLDPASAPTQAPDLSVSRSTIDGLNKTMLAQLAAHRELLQGPVCGSQLDAALADVTRADQLDDLYKQALARATSSYCT</sequence>
<organism evidence="8 9">
    <name type="scientific">Mycobacterium simiae</name>
    <name type="common">Mycobacterium habana</name>
    <dbReference type="NCBI Taxonomy" id="1784"/>
    <lineage>
        <taxon>Bacteria</taxon>
        <taxon>Bacillati</taxon>
        <taxon>Actinomycetota</taxon>
        <taxon>Actinomycetes</taxon>
        <taxon>Mycobacteriales</taxon>
        <taxon>Mycobacteriaceae</taxon>
        <taxon>Mycobacterium</taxon>
        <taxon>Mycobacterium simiae complex</taxon>
    </lineage>
</organism>